<evidence type="ECO:0000256" key="1">
    <source>
        <dbReference type="ARBA" id="ARBA00023157"/>
    </source>
</evidence>
<dbReference type="Pfam" id="PF22252">
    <property type="entry name" value="PNGase_F-II_N"/>
    <property type="match status" value="1"/>
</dbReference>
<reference evidence="4" key="1">
    <citation type="submission" date="2014-04" db="EMBL/GenBank/DDBJ databases">
        <title>Whole-Genome optical mapping and complete genome sequence of Sphingobacterium deserti sp. nov., a new spaces isolated from desert in the west of China.</title>
        <authorList>
            <person name="Teng C."/>
            <person name="Zhou Z."/>
            <person name="Li X."/>
            <person name="Chen M."/>
            <person name="Lin M."/>
            <person name="Wang L."/>
            <person name="Su S."/>
            <person name="Zhang C."/>
            <person name="Zhang W."/>
        </authorList>
    </citation>
    <scope>NUCLEOTIDE SEQUENCE [LARGE SCALE GENOMIC DNA]</scope>
    <source>
        <strain evidence="4">ACCC05744</strain>
    </source>
</reference>
<name>A0A0B8T368_9SPHI</name>
<dbReference type="InterPro" id="IPR015196">
    <property type="entry name" value="PngaseF_N"/>
</dbReference>
<dbReference type="SMART" id="SM01290">
    <property type="entry name" value="N-glycanase_N"/>
    <property type="match status" value="1"/>
</dbReference>
<sequence>MKNYLLFIAVMLISIQLFGQAYKISYQRSYNDKISQNDDPLTVFTSKEQTVITSEKATQSLAPYPYETFYVDRSNPSHYYRLTTFSADKELATLDTSILSRNTLTLTKDTKKILGYHCKKAITAVNSNSIEIWYTNDLPVKGSPTELGQNLGLVLEYVRNGNSKITATNVEKIDRVSQHVALRKFSLQVDALTYQDEVWKSRFIQIPIFQDEQINFSEEAKSDSVMRFANGTVIVKKVKVPEVKAGSQAFVQLIEKSNGDAYDRTGSVFLIADDQAQSFLDGMKNGMNTLPMYSNGDGENYPGMVRTVGYSPIYELMRFFTPFGVSHFNDRLTLKGKTWQDSVLYRQDVSEFLSVVSGREVYIGTYIGNYDKGGHRVSLELTIHPGSSKMEYPHVLSVFNSTNVMEMGGQTYARFFSQEKGLEVSFELANDAQDVQLRYITTGHGGWGEGDEFVPKENSIYLDDKLAFQFTPWRTDCGSYRLYNPISGNFQNGLSSSDLSRSNWCPGTITTPNYIHLGDLKAGKHSIRVHIPQGEPEGSSFSFWNVSGVLLYR</sequence>
<dbReference type="EMBL" id="JJMU01000053">
    <property type="protein sequence ID" value="KGE13433.1"/>
    <property type="molecule type" value="Genomic_DNA"/>
</dbReference>
<keyword evidence="1" id="KW-1015">Disulfide bond</keyword>
<dbReference type="STRING" id="1229276.DI53_2964"/>
<evidence type="ECO:0000313" key="4">
    <source>
        <dbReference type="Proteomes" id="UP000031802"/>
    </source>
</evidence>
<comment type="caution">
    <text evidence="3">The sequence shown here is derived from an EMBL/GenBank/DDBJ whole genome shotgun (WGS) entry which is preliminary data.</text>
</comment>
<dbReference type="AlphaFoldDB" id="A0A0B8T368"/>
<evidence type="ECO:0000259" key="2">
    <source>
        <dbReference type="SMART" id="SM01290"/>
    </source>
</evidence>
<dbReference type="eggNOG" id="ENOG502Z825">
    <property type="taxonomic scope" value="Bacteria"/>
</dbReference>
<dbReference type="RefSeq" id="WP_037501056.1">
    <property type="nucleotide sequence ID" value="NZ_JJMU01000053.1"/>
</dbReference>
<gene>
    <name evidence="3" type="ORF">DI53_2964</name>
</gene>
<dbReference type="Pfam" id="PF09113">
    <property type="entry name" value="N-glycanase_C"/>
    <property type="match status" value="1"/>
</dbReference>
<feature type="domain" description="Peptide-N-glycosidase F N-terminal" evidence="2">
    <location>
        <begin position="205"/>
        <end position="383"/>
    </location>
</feature>
<dbReference type="InterPro" id="IPR014784">
    <property type="entry name" value="Cu2_ascorb_mOase-like_C"/>
</dbReference>
<dbReference type="PATRIC" id="fig|1229276.3.peg.3067"/>
<proteinExistence type="predicted"/>
<dbReference type="InterPro" id="IPR015197">
    <property type="entry name" value="PngaseF_C"/>
</dbReference>
<dbReference type="Pfam" id="PF09112">
    <property type="entry name" value="N-glycanase_N"/>
    <property type="match status" value="1"/>
</dbReference>
<dbReference type="GO" id="GO:0016715">
    <property type="term" value="F:oxidoreductase activity, acting on paired donors, with incorporation or reduction of molecular oxygen, reduced ascorbate as one donor, and incorporation of one atom of oxygen"/>
    <property type="evidence" value="ECO:0007669"/>
    <property type="project" value="InterPro"/>
</dbReference>
<accession>A0A0B8T368</accession>
<protein>
    <recommendedName>
        <fullName evidence="2">Peptide-N-glycosidase F N-terminal domain-containing protein</fullName>
    </recommendedName>
</protein>
<evidence type="ECO:0000313" key="3">
    <source>
        <dbReference type="EMBL" id="KGE13433.1"/>
    </source>
</evidence>
<dbReference type="OrthoDB" id="6281169at2"/>
<dbReference type="InterPro" id="IPR043022">
    <property type="entry name" value="PngaseF_N_sf"/>
</dbReference>
<dbReference type="SUPFAM" id="SSF49742">
    <property type="entry name" value="PHM/PNGase F"/>
    <property type="match status" value="1"/>
</dbReference>
<dbReference type="Gene3D" id="2.60.120.1570">
    <property type="entry name" value="Peptide-N-glycosidase F, N-terminal domain"/>
    <property type="match status" value="1"/>
</dbReference>
<dbReference type="Gene3D" id="2.60.120.230">
    <property type="match status" value="1"/>
</dbReference>
<dbReference type="Proteomes" id="UP000031802">
    <property type="component" value="Unassembled WGS sequence"/>
</dbReference>
<dbReference type="InterPro" id="IPR008977">
    <property type="entry name" value="PHM/PNGase_F_dom_sf"/>
</dbReference>
<reference evidence="3 4" key="2">
    <citation type="journal article" date="2015" name="PLoS ONE">
        <title>Whole-Genome Optical Mapping and Finished Genome Sequence of Sphingobacterium deserti sp. nov., a New Species Isolated from the Western Desert of China.</title>
        <authorList>
            <person name="Teng C."/>
            <person name="Zhou Z."/>
            <person name="Molnar I."/>
            <person name="Li X."/>
            <person name="Tang R."/>
            <person name="Chen M."/>
            <person name="Wang L."/>
            <person name="Su S."/>
            <person name="Zhang W."/>
            <person name="Lin M."/>
        </authorList>
    </citation>
    <scope>NUCLEOTIDE SEQUENCE [LARGE SCALE GENOMIC DNA]</scope>
    <source>
        <strain evidence="4">ACCC05744</strain>
    </source>
</reference>
<keyword evidence="4" id="KW-1185">Reference proteome</keyword>
<organism evidence="3 4">
    <name type="scientific">Sphingobacterium deserti</name>
    <dbReference type="NCBI Taxonomy" id="1229276"/>
    <lineage>
        <taxon>Bacteria</taxon>
        <taxon>Pseudomonadati</taxon>
        <taxon>Bacteroidota</taxon>
        <taxon>Sphingobacteriia</taxon>
        <taxon>Sphingobacteriales</taxon>
        <taxon>Sphingobacteriaceae</taxon>
        <taxon>Sphingobacterium</taxon>
    </lineage>
</organism>